<dbReference type="CDD" id="cd02440">
    <property type="entry name" value="AdoMet_MTases"/>
    <property type="match status" value="1"/>
</dbReference>
<comment type="caution">
    <text evidence="5">The sequence shown here is derived from an EMBL/GenBank/DDBJ whole genome shotgun (WGS) entry which is preliminary data.</text>
</comment>
<evidence type="ECO:0000313" key="5">
    <source>
        <dbReference type="EMBL" id="MFC1421553.1"/>
    </source>
</evidence>
<feature type="domain" description="Methyltransferase" evidence="4">
    <location>
        <begin position="55"/>
        <end position="151"/>
    </location>
</feature>
<dbReference type="InterPro" id="IPR029063">
    <property type="entry name" value="SAM-dependent_MTases_sf"/>
</dbReference>
<dbReference type="PANTHER" id="PTHR43464:SF19">
    <property type="entry name" value="UBIQUINONE BIOSYNTHESIS O-METHYLTRANSFERASE, MITOCHONDRIAL"/>
    <property type="match status" value="1"/>
</dbReference>
<dbReference type="EMBL" id="JBHFAB010000047">
    <property type="protein sequence ID" value="MFC1421553.1"/>
    <property type="molecule type" value="Genomic_DNA"/>
</dbReference>
<evidence type="ECO:0000259" key="4">
    <source>
        <dbReference type="Pfam" id="PF13649"/>
    </source>
</evidence>
<keyword evidence="1 5" id="KW-0489">Methyltransferase</keyword>
<sequence length="271" mass="29347">MAGIPAHQTQTQTFYDDLAADYHHLYGDWNASVTRQGAALDALIRRELGPGPQRVWDCACGIGTQSLGLAALGHEVVGTDLSPNAVARAAEEAGARSLPLRVAVADMRRLPVLPGSFDAVLCADNSLAHLLTEEDVDAALGAMRQALRAEGLLVISMRAYDQVRADHPTSTVPQVTRTDAGRVISFQLWHWHPDGEHYDLEHFQLLPTADDGTEGADGAEWQVHTRRATSWAITPAQLTARADAAGFSDITWHRPEDSGYFQPLLTARKGG</sequence>
<evidence type="ECO:0000256" key="2">
    <source>
        <dbReference type="ARBA" id="ARBA00022679"/>
    </source>
</evidence>
<dbReference type="GO" id="GO:0061542">
    <property type="term" value="F:3-demethylubiquinol 3-O-methyltransferase activity"/>
    <property type="evidence" value="ECO:0007669"/>
    <property type="project" value="UniProtKB-EC"/>
</dbReference>
<evidence type="ECO:0000256" key="3">
    <source>
        <dbReference type="ARBA" id="ARBA00022691"/>
    </source>
</evidence>
<dbReference type="RefSeq" id="WP_380544995.1">
    <property type="nucleotide sequence ID" value="NZ_JBHFAB010000047.1"/>
</dbReference>
<dbReference type="EC" id="2.1.1.64" evidence="5"/>
<reference evidence="5 6" key="1">
    <citation type="submission" date="2024-09" db="EMBL/GenBank/DDBJ databases">
        <authorList>
            <person name="Lee S.D."/>
        </authorList>
    </citation>
    <scope>NUCLEOTIDE SEQUENCE [LARGE SCALE GENOMIC DNA]</scope>
    <source>
        <strain evidence="5 6">N8-3</strain>
    </source>
</reference>
<dbReference type="Pfam" id="PF13649">
    <property type="entry name" value="Methyltransf_25"/>
    <property type="match status" value="1"/>
</dbReference>
<keyword evidence="3" id="KW-0949">S-adenosyl-L-methionine</keyword>
<dbReference type="Proteomes" id="UP001592531">
    <property type="component" value="Unassembled WGS sequence"/>
</dbReference>
<accession>A0ABV6W6L7</accession>
<evidence type="ECO:0000256" key="1">
    <source>
        <dbReference type="ARBA" id="ARBA00022603"/>
    </source>
</evidence>
<dbReference type="GO" id="GO:0102208">
    <property type="term" value="F:2-polyprenyl-6-hydroxyphenol methylase activity"/>
    <property type="evidence" value="ECO:0007669"/>
    <property type="project" value="UniProtKB-EC"/>
</dbReference>
<keyword evidence="2 5" id="KW-0808">Transferase</keyword>
<gene>
    <name evidence="5" type="ORF">ACEZDE_33655</name>
</gene>
<dbReference type="GO" id="GO:0032259">
    <property type="term" value="P:methylation"/>
    <property type="evidence" value="ECO:0007669"/>
    <property type="project" value="UniProtKB-KW"/>
</dbReference>
<evidence type="ECO:0000313" key="6">
    <source>
        <dbReference type="Proteomes" id="UP001592531"/>
    </source>
</evidence>
<dbReference type="EC" id="2.1.1.222" evidence="5"/>
<dbReference type="Gene3D" id="3.40.50.150">
    <property type="entry name" value="Vaccinia Virus protein VP39"/>
    <property type="match status" value="1"/>
</dbReference>
<organism evidence="5 6">
    <name type="scientific">Streptacidiphilus cavernicola</name>
    <dbReference type="NCBI Taxonomy" id="3342716"/>
    <lineage>
        <taxon>Bacteria</taxon>
        <taxon>Bacillati</taxon>
        <taxon>Actinomycetota</taxon>
        <taxon>Actinomycetes</taxon>
        <taxon>Kitasatosporales</taxon>
        <taxon>Streptomycetaceae</taxon>
        <taxon>Streptacidiphilus</taxon>
    </lineage>
</organism>
<name>A0ABV6W6L7_9ACTN</name>
<keyword evidence="6" id="KW-1185">Reference proteome</keyword>
<dbReference type="InterPro" id="IPR041698">
    <property type="entry name" value="Methyltransf_25"/>
</dbReference>
<proteinExistence type="predicted"/>
<dbReference type="SUPFAM" id="SSF53335">
    <property type="entry name" value="S-adenosyl-L-methionine-dependent methyltransferases"/>
    <property type="match status" value="1"/>
</dbReference>
<dbReference type="PANTHER" id="PTHR43464">
    <property type="entry name" value="METHYLTRANSFERASE"/>
    <property type="match status" value="1"/>
</dbReference>
<protein>
    <submittedName>
        <fullName evidence="5">Class I SAM-dependent methyltransferase</fullName>
        <ecNumber evidence="5">2.1.1.222</ecNumber>
        <ecNumber evidence="5">2.1.1.64</ecNumber>
    </submittedName>
</protein>